<dbReference type="PANTHER" id="PTHR31635:SF196">
    <property type="entry name" value="REVERSE TRANSCRIPTASE DOMAIN-CONTAINING PROTEIN-RELATED"/>
    <property type="match status" value="1"/>
</dbReference>
<dbReference type="AlphaFoldDB" id="A0AAD1QY73"/>
<accession>A0AAD1QY73</accession>
<dbReference type="EMBL" id="OW240912">
    <property type="protein sequence ID" value="CAH2218623.1"/>
    <property type="molecule type" value="Genomic_DNA"/>
</dbReference>
<evidence type="ECO:0000313" key="1">
    <source>
        <dbReference type="EMBL" id="CAH2218623.1"/>
    </source>
</evidence>
<sequence length="282" mass="32734">DDYIKFLGINLARTTHQMYKYNYEKLSHEISQTLEKWHNDFHSWHGRIAAFKMSLLPKLQYLFRSLQIPIPRHYMTKLQKTITRFTWANKTPRVALSTIKKPIEKGGMGFPDIRLYYKAALLSTVTVAHRADNPPQWVAIETHESCRAGMHHLFWVPKHLRPAPPQMLETTKLLLHTWDKSRAHLSETGDLSLASTMYSIYLRNPTFDFRAWTKAGCTHIHDLYTGSSLKQFPDIQAQYKIPNRAIFSYLQIKSMLQHHTPPPGTSAMSDYEACCLKGTPHK</sequence>
<gene>
    <name evidence="1" type="ORF">PECUL_23A033225</name>
</gene>
<evidence type="ECO:0000313" key="2">
    <source>
        <dbReference type="Proteomes" id="UP001295444"/>
    </source>
</evidence>
<protein>
    <recommendedName>
        <fullName evidence="3">Reverse transcriptase</fullName>
    </recommendedName>
</protein>
<proteinExistence type="predicted"/>
<dbReference type="Proteomes" id="UP001295444">
    <property type="component" value="Chromosome 01"/>
</dbReference>
<keyword evidence="2" id="KW-1185">Reference proteome</keyword>
<reference evidence="1" key="1">
    <citation type="submission" date="2022-03" db="EMBL/GenBank/DDBJ databases">
        <authorList>
            <person name="Alioto T."/>
            <person name="Alioto T."/>
            <person name="Gomez Garrido J."/>
        </authorList>
    </citation>
    <scope>NUCLEOTIDE SEQUENCE</scope>
</reference>
<feature type="non-terminal residue" evidence="1">
    <location>
        <position position="1"/>
    </location>
</feature>
<evidence type="ECO:0008006" key="3">
    <source>
        <dbReference type="Google" id="ProtNLM"/>
    </source>
</evidence>
<organism evidence="1 2">
    <name type="scientific">Pelobates cultripes</name>
    <name type="common">Western spadefoot toad</name>
    <dbReference type="NCBI Taxonomy" id="61616"/>
    <lineage>
        <taxon>Eukaryota</taxon>
        <taxon>Metazoa</taxon>
        <taxon>Chordata</taxon>
        <taxon>Craniata</taxon>
        <taxon>Vertebrata</taxon>
        <taxon>Euteleostomi</taxon>
        <taxon>Amphibia</taxon>
        <taxon>Batrachia</taxon>
        <taxon>Anura</taxon>
        <taxon>Pelobatoidea</taxon>
        <taxon>Pelobatidae</taxon>
        <taxon>Pelobates</taxon>
    </lineage>
</organism>
<dbReference type="PANTHER" id="PTHR31635">
    <property type="entry name" value="REVERSE TRANSCRIPTASE DOMAIN-CONTAINING PROTEIN-RELATED"/>
    <property type="match status" value="1"/>
</dbReference>
<name>A0AAD1QY73_PELCU</name>